<feature type="transmembrane region" description="Helical" evidence="1">
    <location>
        <begin position="101"/>
        <end position="127"/>
    </location>
</feature>
<feature type="transmembrane region" description="Helical" evidence="1">
    <location>
        <begin position="16"/>
        <end position="41"/>
    </location>
</feature>
<keyword evidence="1" id="KW-1133">Transmembrane helix</keyword>
<accession>A0A517W9Q2</accession>
<organism evidence="2 3">
    <name type="scientific">Gimesia chilikensis</name>
    <dbReference type="NCBI Taxonomy" id="2605989"/>
    <lineage>
        <taxon>Bacteria</taxon>
        <taxon>Pseudomonadati</taxon>
        <taxon>Planctomycetota</taxon>
        <taxon>Planctomycetia</taxon>
        <taxon>Planctomycetales</taxon>
        <taxon>Planctomycetaceae</taxon>
        <taxon>Gimesia</taxon>
    </lineage>
</organism>
<reference evidence="2 3" key="1">
    <citation type="submission" date="2019-02" db="EMBL/GenBank/DDBJ databases">
        <title>Deep-cultivation of Planctomycetes and their phenomic and genomic characterization uncovers novel biology.</title>
        <authorList>
            <person name="Wiegand S."/>
            <person name="Jogler M."/>
            <person name="Boedeker C."/>
            <person name="Pinto D."/>
            <person name="Vollmers J."/>
            <person name="Rivas-Marin E."/>
            <person name="Kohn T."/>
            <person name="Peeters S.H."/>
            <person name="Heuer A."/>
            <person name="Rast P."/>
            <person name="Oberbeckmann S."/>
            <person name="Bunk B."/>
            <person name="Jeske O."/>
            <person name="Meyerdierks A."/>
            <person name="Storesund J.E."/>
            <person name="Kallscheuer N."/>
            <person name="Luecker S."/>
            <person name="Lage O.M."/>
            <person name="Pohl T."/>
            <person name="Merkel B.J."/>
            <person name="Hornburger P."/>
            <person name="Mueller R.-W."/>
            <person name="Bruemmer F."/>
            <person name="Labrenz M."/>
            <person name="Spormann A.M."/>
            <person name="Op den Camp H."/>
            <person name="Overmann J."/>
            <person name="Amann R."/>
            <person name="Jetten M.S.M."/>
            <person name="Mascher T."/>
            <person name="Medema M.H."/>
            <person name="Devos D.P."/>
            <person name="Kaster A.-K."/>
            <person name="Ovreas L."/>
            <person name="Rohde M."/>
            <person name="Galperin M.Y."/>
            <person name="Jogler C."/>
        </authorList>
    </citation>
    <scope>NUCLEOTIDE SEQUENCE [LARGE SCALE GENOMIC DNA]</scope>
    <source>
        <strain evidence="2 3">V6</strain>
    </source>
</reference>
<evidence type="ECO:0008006" key="4">
    <source>
        <dbReference type="Google" id="ProtNLM"/>
    </source>
</evidence>
<feature type="transmembrane region" description="Helical" evidence="1">
    <location>
        <begin position="69"/>
        <end position="89"/>
    </location>
</feature>
<dbReference type="RefSeq" id="WP_145038421.1">
    <property type="nucleotide sequence ID" value="NZ_CP036347.1"/>
</dbReference>
<dbReference type="EMBL" id="CP036347">
    <property type="protein sequence ID" value="QDU01991.1"/>
    <property type="molecule type" value="Genomic_DNA"/>
</dbReference>
<dbReference type="Proteomes" id="UP000320722">
    <property type="component" value="Chromosome"/>
</dbReference>
<name>A0A517W9Q2_9PLAN</name>
<sequence length="151" mass="17035">MQRSLETEKIEKHLDVIGILFMVLAGFSLLMVLFIPVHFMMMQSVMNMDFPRPHEGPDPRKMFKEMQSAFIVLYVLVGVLSLAFGGFLLATGINIRRKRHFTLCVVGSALICISFPLGTALGIWSLLTLYDKHTRPLFAERTALGDADFLD</sequence>
<dbReference type="AlphaFoldDB" id="A0A517W9Q2"/>
<gene>
    <name evidence="2" type="ORF">V6x_16750</name>
</gene>
<evidence type="ECO:0000313" key="2">
    <source>
        <dbReference type="EMBL" id="QDU01991.1"/>
    </source>
</evidence>
<evidence type="ECO:0000313" key="3">
    <source>
        <dbReference type="Proteomes" id="UP000320722"/>
    </source>
</evidence>
<protein>
    <recommendedName>
        <fullName evidence="4">DUF4064 domain-containing protein</fullName>
    </recommendedName>
</protein>
<evidence type="ECO:0000256" key="1">
    <source>
        <dbReference type="SAM" id="Phobius"/>
    </source>
</evidence>
<proteinExistence type="predicted"/>
<keyword evidence="1" id="KW-0472">Membrane</keyword>
<keyword evidence="1" id="KW-0812">Transmembrane</keyword>